<comment type="caution">
    <text evidence="2">The sequence shown here is derived from an EMBL/GenBank/DDBJ whole genome shotgun (WGS) entry which is preliminary data.</text>
</comment>
<evidence type="ECO:0000313" key="3">
    <source>
        <dbReference type="Proteomes" id="UP000068164"/>
    </source>
</evidence>
<dbReference type="Pfam" id="PF00155">
    <property type="entry name" value="Aminotran_1_2"/>
    <property type="match status" value="1"/>
</dbReference>
<dbReference type="Proteomes" id="UP000068164">
    <property type="component" value="Unassembled WGS sequence"/>
</dbReference>
<proteinExistence type="predicted"/>
<evidence type="ECO:0000313" key="2">
    <source>
        <dbReference type="EMBL" id="KWV44798.1"/>
    </source>
</evidence>
<dbReference type="Gene3D" id="3.40.640.10">
    <property type="entry name" value="Type I PLP-dependent aspartate aminotransferase-like (Major domain)"/>
    <property type="match status" value="1"/>
</dbReference>
<sequence>MNVSEVVLGDVPPDGDPDLRGVIAALSDVDPEWVVVTSGASEAIAILLCISAQPDHNVHIPNPAFTPFEVMRRHGVCKPVDTSCRGTTAIGRTPIKSLRLRTTRPF</sequence>
<name>A0A109J9I3_9HYPH</name>
<dbReference type="EMBL" id="LNCD01000120">
    <property type="protein sequence ID" value="KWV44798.1"/>
    <property type="molecule type" value="Genomic_DNA"/>
</dbReference>
<organism evidence="2 3">
    <name type="scientific">Rhizobium altiplani</name>
    <dbReference type="NCBI Taxonomy" id="1864509"/>
    <lineage>
        <taxon>Bacteria</taxon>
        <taxon>Pseudomonadati</taxon>
        <taxon>Pseudomonadota</taxon>
        <taxon>Alphaproteobacteria</taxon>
        <taxon>Hyphomicrobiales</taxon>
        <taxon>Rhizobiaceae</taxon>
        <taxon>Rhizobium/Agrobacterium group</taxon>
        <taxon>Rhizobium</taxon>
    </lineage>
</organism>
<reference evidence="2 3" key="1">
    <citation type="submission" date="2015-11" db="EMBL/GenBank/DDBJ databases">
        <title>Draft Genome Sequence of the Strain BR 10423 (Rhizobium sp.) isolated from nodules of Mimosa pudica.</title>
        <authorList>
            <person name="Barauna A.C."/>
            <person name="Zilli J.E."/>
            <person name="Simoes-Araujo J.L."/>
            <person name="Reis V.M."/>
            <person name="James E.K."/>
            <person name="Reis F.B.Jr."/>
            <person name="Rouws L.F."/>
            <person name="Passos S.R."/>
            <person name="Gois S.R."/>
        </authorList>
    </citation>
    <scope>NUCLEOTIDE SEQUENCE [LARGE SCALE GENOMIC DNA]</scope>
    <source>
        <strain evidence="2 3">BR10423</strain>
    </source>
</reference>
<dbReference type="InterPro" id="IPR015424">
    <property type="entry name" value="PyrdxlP-dep_Trfase"/>
</dbReference>
<dbReference type="GO" id="GO:0030170">
    <property type="term" value="F:pyridoxal phosphate binding"/>
    <property type="evidence" value="ECO:0007669"/>
    <property type="project" value="InterPro"/>
</dbReference>
<dbReference type="InterPro" id="IPR015421">
    <property type="entry name" value="PyrdxlP-dep_Trfase_major"/>
</dbReference>
<gene>
    <name evidence="2" type="ORF">AS026_01380</name>
</gene>
<keyword evidence="3" id="KW-1185">Reference proteome</keyword>
<feature type="domain" description="Aminotransferase class I/classII large" evidence="1">
    <location>
        <begin position="12"/>
        <end position="84"/>
    </location>
</feature>
<protein>
    <recommendedName>
        <fullName evidence="1">Aminotransferase class I/classII large domain-containing protein</fullName>
    </recommendedName>
</protein>
<accession>A0A109J9I3</accession>
<evidence type="ECO:0000259" key="1">
    <source>
        <dbReference type="Pfam" id="PF00155"/>
    </source>
</evidence>
<dbReference type="InterPro" id="IPR004839">
    <property type="entry name" value="Aminotransferase_I/II_large"/>
</dbReference>
<dbReference type="SUPFAM" id="SSF53383">
    <property type="entry name" value="PLP-dependent transferases"/>
    <property type="match status" value="1"/>
</dbReference>
<dbReference type="AlphaFoldDB" id="A0A109J9I3"/>